<evidence type="ECO:0000256" key="5">
    <source>
        <dbReference type="ARBA" id="ARBA00022989"/>
    </source>
</evidence>
<dbReference type="GO" id="GO:0009897">
    <property type="term" value="C:external side of plasma membrane"/>
    <property type="evidence" value="ECO:0007669"/>
    <property type="project" value="TreeGrafter"/>
</dbReference>
<keyword evidence="5 11" id="KW-1133">Transmembrane helix</keyword>
<proteinExistence type="predicted"/>
<keyword evidence="9" id="KW-0325">Glycoprotein</keyword>
<evidence type="ECO:0000256" key="3">
    <source>
        <dbReference type="ARBA" id="ARBA00022692"/>
    </source>
</evidence>
<keyword evidence="10" id="KW-0393">Immunoglobulin domain</keyword>
<dbReference type="EMBL" id="JAFDVH010000010">
    <property type="protein sequence ID" value="KAG7469228.1"/>
    <property type="molecule type" value="Genomic_DNA"/>
</dbReference>
<dbReference type="PANTHER" id="PTHR25466:SF11">
    <property type="entry name" value="GALECTIN 17-RELATED"/>
    <property type="match status" value="1"/>
</dbReference>
<keyword evidence="2" id="KW-1003">Cell membrane</keyword>
<dbReference type="Pfam" id="PF07686">
    <property type="entry name" value="V-set"/>
    <property type="match status" value="1"/>
</dbReference>
<dbReference type="Proteomes" id="UP001046870">
    <property type="component" value="Chromosome 10"/>
</dbReference>
<evidence type="ECO:0000256" key="8">
    <source>
        <dbReference type="ARBA" id="ARBA00023170"/>
    </source>
</evidence>
<dbReference type="GO" id="GO:0006955">
    <property type="term" value="P:immune response"/>
    <property type="evidence" value="ECO:0007669"/>
    <property type="project" value="TreeGrafter"/>
</dbReference>
<comment type="subcellular location">
    <subcellularLocation>
        <location evidence="1">Cell membrane</location>
        <topology evidence="1">Single-pass type I membrane protein</topology>
    </subcellularLocation>
</comment>
<evidence type="ECO:0000256" key="11">
    <source>
        <dbReference type="SAM" id="Phobius"/>
    </source>
</evidence>
<feature type="transmembrane region" description="Helical" evidence="11">
    <location>
        <begin position="238"/>
        <end position="259"/>
    </location>
</feature>
<evidence type="ECO:0000256" key="1">
    <source>
        <dbReference type="ARBA" id="ARBA00004251"/>
    </source>
</evidence>
<name>A0A9D3PWZ2_MEGAT</name>
<evidence type="ECO:0000256" key="6">
    <source>
        <dbReference type="ARBA" id="ARBA00023136"/>
    </source>
</evidence>
<dbReference type="Gene3D" id="2.60.40.10">
    <property type="entry name" value="Immunoglobulins"/>
    <property type="match status" value="2"/>
</dbReference>
<dbReference type="PROSITE" id="PS50835">
    <property type="entry name" value="IG_LIKE"/>
    <property type="match status" value="1"/>
</dbReference>
<dbReference type="InterPro" id="IPR013106">
    <property type="entry name" value="Ig_V-set"/>
</dbReference>
<feature type="chain" id="PRO_5039591299" description="Ig-like domain-containing protein" evidence="12">
    <location>
        <begin position="30"/>
        <end position="264"/>
    </location>
</feature>
<evidence type="ECO:0000313" key="14">
    <source>
        <dbReference type="EMBL" id="KAG7469228.1"/>
    </source>
</evidence>
<dbReference type="GO" id="GO:0071222">
    <property type="term" value="P:cellular response to lipopolysaccharide"/>
    <property type="evidence" value="ECO:0007669"/>
    <property type="project" value="TreeGrafter"/>
</dbReference>
<comment type="caution">
    <text evidence="14">The sequence shown here is derived from an EMBL/GenBank/DDBJ whole genome shotgun (WGS) entry which is preliminary data.</text>
</comment>
<evidence type="ECO:0000256" key="4">
    <source>
        <dbReference type="ARBA" id="ARBA00022729"/>
    </source>
</evidence>
<keyword evidence="8" id="KW-0675">Receptor</keyword>
<accession>A0A9D3PWZ2</accession>
<dbReference type="SUPFAM" id="SSF48726">
    <property type="entry name" value="Immunoglobulin"/>
    <property type="match status" value="1"/>
</dbReference>
<evidence type="ECO:0000256" key="2">
    <source>
        <dbReference type="ARBA" id="ARBA00022475"/>
    </source>
</evidence>
<dbReference type="InterPro" id="IPR013783">
    <property type="entry name" value="Ig-like_fold"/>
</dbReference>
<dbReference type="InterPro" id="IPR036179">
    <property type="entry name" value="Ig-like_dom_sf"/>
</dbReference>
<dbReference type="GO" id="GO:0007166">
    <property type="term" value="P:cell surface receptor signaling pathway"/>
    <property type="evidence" value="ECO:0007669"/>
    <property type="project" value="TreeGrafter"/>
</dbReference>
<dbReference type="InterPro" id="IPR003599">
    <property type="entry name" value="Ig_sub"/>
</dbReference>
<dbReference type="GO" id="GO:0042102">
    <property type="term" value="P:positive regulation of T cell proliferation"/>
    <property type="evidence" value="ECO:0007669"/>
    <property type="project" value="TreeGrafter"/>
</dbReference>
<dbReference type="GO" id="GO:0042130">
    <property type="term" value="P:negative regulation of T cell proliferation"/>
    <property type="evidence" value="ECO:0007669"/>
    <property type="project" value="TreeGrafter"/>
</dbReference>
<evidence type="ECO:0000256" key="9">
    <source>
        <dbReference type="ARBA" id="ARBA00023180"/>
    </source>
</evidence>
<keyword evidence="6 11" id="KW-0472">Membrane</keyword>
<keyword evidence="4 12" id="KW-0732">Signal</keyword>
<gene>
    <name evidence="14" type="ORF">MATL_G00126730</name>
</gene>
<dbReference type="SMART" id="SM00409">
    <property type="entry name" value="IG"/>
    <property type="match status" value="2"/>
</dbReference>
<dbReference type="OrthoDB" id="8951452at2759"/>
<dbReference type="InterPro" id="IPR007110">
    <property type="entry name" value="Ig-like_dom"/>
</dbReference>
<evidence type="ECO:0000256" key="12">
    <source>
        <dbReference type="SAM" id="SignalP"/>
    </source>
</evidence>
<reference evidence="14" key="1">
    <citation type="submission" date="2021-01" db="EMBL/GenBank/DDBJ databases">
        <authorList>
            <person name="Zahm M."/>
            <person name="Roques C."/>
            <person name="Cabau C."/>
            <person name="Klopp C."/>
            <person name="Donnadieu C."/>
            <person name="Jouanno E."/>
            <person name="Lampietro C."/>
            <person name="Louis A."/>
            <person name="Herpin A."/>
            <person name="Echchiki A."/>
            <person name="Berthelot C."/>
            <person name="Parey E."/>
            <person name="Roest-Crollius H."/>
            <person name="Braasch I."/>
            <person name="Postlethwait J."/>
            <person name="Bobe J."/>
            <person name="Montfort J."/>
            <person name="Bouchez O."/>
            <person name="Begum T."/>
            <person name="Mejri S."/>
            <person name="Adams A."/>
            <person name="Chen W.-J."/>
            <person name="Guiguen Y."/>
        </authorList>
    </citation>
    <scope>NUCLEOTIDE SEQUENCE</scope>
    <source>
        <strain evidence="14">YG-15Mar2019-1</strain>
        <tissue evidence="14">Brain</tissue>
    </source>
</reference>
<evidence type="ECO:0000256" key="7">
    <source>
        <dbReference type="ARBA" id="ARBA00023157"/>
    </source>
</evidence>
<feature type="signal peptide" evidence="12">
    <location>
        <begin position="1"/>
        <end position="29"/>
    </location>
</feature>
<dbReference type="InterPro" id="IPR051713">
    <property type="entry name" value="T-cell_Activation_Regulation"/>
</dbReference>
<sequence>MSYEVKIHTGKFGCPFLLLLLCILSTVATLEPHTVLVKVGSTATLPCSGPGGSTDLVRVYWKIDSRPVFSYVRGLSEWGPGFEERVEIPRENISMGHFSLIIRQTNFRDVAEYRCFCIESSKLKFCSVVHLNISGYEDRLVLMEGKDLLISLYTHEAVTVHYGDSTLVCGLERNRVKSPGPRYKGRLQLNNDKLMLQAVTLADLGRYTVRDRHGNVINLVMLIVNLQGSVLNSIKPEYLLVILVFAAVLFCFCAICLFLKGFKG</sequence>
<keyword evidence="3 11" id="KW-0812">Transmembrane</keyword>
<protein>
    <recommendedName>
        <fullName evidence="13">Ig-like domain-containing protein</fullName>
    </recommendedName>
</protein>
<dbReference type="GO" id="GO:0031295">
    <property type="term" value="P:T cell costimulation"/>
    <property type="evidence" value="ECO:0007669"/>
    <property type="project" value="TreeGrafter"/>
</dbReference>
<feature type="domain" description="Ig-like" evidence="13">
    <location>
        <begin position="15"/>
        <end position="115"/>
    </location>
</feature>
<dbReference type="AlphaFoldDB" id="A0A9D3PWZ2"/>
<organism evidence="14 15">
    <name type="scientific">Megalops atlanticus</name>
    <name type="common">Tarpon</name>
    <name type="synonym">Clupea gigantea</name>
    <dbReference type="NCBI Taxonomy" id="7932"/>
    <lineage>
        <taxon>Eukaryota</taxon>
        <taxon>Metazoa</taxon>
        <taxon>Chordata</taxon>
        <taxon>Craniata</taxon>
        <taxon>Vertebrata</taxon>
        <taxon>Euteleostomi</taxon>
        <taxon>Actinopterygii</taxon>
        <taxon>Neopterygii</taxon>
        <taxon>Teleostei</taxon>
        <taxon>Elopiformes</taxon>
        <taxon>Megalopidae</taxon>
        <taxon>Megalops</taxon>
    </lineage>
</organism>
<evidence type="ECO:0000313" key="15">
    <source>
        <dbReference type="Proteomes" id="UP001046870"/>
    </source>
</evidence>
<keyword evidence="7" id="KW-1015">Disulfide bond</keyword>
<keyword evidence="15" id="KW-1185">Reference proteome</keyword>
<dbReference type="PANTHER" id="PTHR25466">
    <property type="entry name" value="T-LYMPHOCYTE ACTIVATION ANTIGEN"/>
    <property type="match status" value="1"/>
</dbReference>
<evidence type="ECO:0000259" key="13">
    <source>
        <dbReference type="PROSITE" id="PS50835"/>
    </source>
</evidence>
<evidence type="ECO:0000256" key="10">
    <source>
        <dbReference type="ARBA" id="ARBA00023319"/>
    </source>
</evidence>